<dbReference type="InterPro" id="IPR000477">
    <property type="entry name" value="RT_dom"/>
</dbReference>
<evidence type="ECO:0000256" key="1">
    <source>
        <dbReference type="SAM" id="MobiDB-lite"/>
    </source>
</evidence>
<dbReference type="InterPro" id="IPR029071">
    <property type="entry name" value="Ubiquitin-like_domsf"/>
</dbReference>
<feature type="compositionally biased region" description="Low complexity" evidence="1">
    <location>
        <begin position="2082"/>
        <end position="2091"/>
    </location>
</feature>
<dbReference type="EMBL" id="LSRX01000637">
    <property type="protein sequence ID" value="OLP92041.1"/>
    <property type="molecule type" value="Genomic_DNA"/>
</dbReference>
<evidence type="ECO:0000259" key="3">
    <source>
        <dbReference type="PROSITE" id="PS50053"/>
    </source>
</evidence>
<feature type="compositionally biased region" description="Basic residues" evidence="1">
    <location>
        <begin position="2173"/>
        <end position="2188"/>
    </location>
</feature>
<dbReference type="Proteomes" id="UP000186817">
    <property type="component" value="Unassembled WGS sequence"/>
</dbReference>
<feature type="compositionally biased region" description="Basic and acidic residues" evidence="1">
    <location>
        <begin position="2189"/>
        <end position="2220"/>
    </location>
</feature>
<dbReference type="InterPro" id="IPR043502">
    <property type="entry name" value="DNA/RNA_pol_sf"/>
</dbReference>
<accession>A0A1Q9DA49</accession>
<keyword evidence="2" id="KW-1133">Transmembrane helix</keyword>
<feature type="domain" description="Reverse transcriptase" evidence="4">
    <location>
        <begin position="3062"/>
        <end position="3333"/>
    </location>
</feature>
<dbReference type="InterPro" id="IPR016039">
    <property type="entry name" value="Thiolase-like"/>
</dbReference>
<feature type="region of interest" description="Disordered" evidence="1">
    <location>
        <begin position="2712"/>
        <end position="2736"/>
    </location>
</feature>
<feature type="region of interest" description="Disordered" evidence="1">
    <location>
        <begin position="304"/>
        <end position="350"/>
    </location>
</feature>
<keyword evidence="6" id="KW-1185">Reference proteome</keyword>
<organism evidence="5 6">
    <name type="scientific">Symbiodinium microadriaticum</name>
    <name type="common">Dinoflagellate</name>
    <name type="synonym">Zooxanthella microadriatica</name>
    <dbReference type="NCBI Taxonomy" id="2951"/>
    <lineage>
        <taxon>Eukaryota</taxon>
        <taxon>Sar</taxon>
        <taxon>Alveolata</taxon>
        <taxon>Dinophyceae</taxon>
        <taxon>Suessiales</taxon>
        <taxon>Symbiodiniaceae</taxon>
        <taxon>Symbiodinium</taxon>
    </lineage>
</organism>
<name>A0A1Q9DA49_SYMMI</name>
<keyword evidence="2" id="KW-0812">Transmembrane</keyword>
<dbReference type="PROSITE" id="PS50878">
    <property type="entry name" value="RT_POL"/>
    <property type="match status" value="1"/>
</dbReference>
<evidence type="ECO:0000256" key="2">
    <source>
        <dbReference type="SAM" id="Phobius"/>
    </source>
</evidence>
<dbReference type="GO" id="GO:0016746">
    <property type="term" value="F:acyltransferase activity"/>
    <property type="evidence" value="ECO:0007669"/>
    <property type="project" value="InterPro"/>
</dbReference>
<gene>
    <name evidence="5" type="primary">F25B4.6</name>
    <name evidence="5" type="ORF">AK812_SmicGene26195</name>
</gene>
<proteinExistence type="predicted"/>
<dbReference type="OrthoDB" id="410385at2759"/>
<dbReference type="PROSITE" id="PS50053">
    <property type="entry name" value="UBIQUITIN_2"/>
    <property type="match status" value="1"/>
</dbReference>
<feature type="region of interest" description="Disordered" evidence="1">
    <location>
        <begin position="2650"/>
        <end position="2676"/>
    </location>
</feature>
<comment type="caution">
    <text evidence="5">The sequence shown here is derived from an EMBL/GenBank/DDBJ whole genome shotgun (WGS) entry which is preliminary data.</text>
</comment>
<reference evidence="5 6" key="1">
    <citation type="submission" date="2016-02" db="EMBL/GenBank/DDBJ databases">
        <title>Genome analysis of coral dinoflagellate symbionts highlights evolutionary adaptations to a symbiotic lifestyle.</title>
        <authorList>
            <person name="Aranda M."/>
            <person name="Li Y."/>
            <person name="Liew Y.J."/>
            <person name="Baumgarten S."/>
            <person name="Simakov O."/>
            <person name="Wilson M."/>
            <person name="Piel J."/>
            <person name="Ashoor H."/>
            <person name="Bougouffa S."/>
            <person name="Bajic V.B."/>
            <person name="Ryu T."/>
            <person name="Ravasi T."/>
            <person name="Bayer T."/>
            <person name="Micklem G."/>
            <person name="Kim H."/>
            <person name="Bhak J."/>
            <person name="Lajeunesse T.C."/>
            <person name="Voolstra C.R."/>
        </authorList>
    </citation>
    <scope>NUCLEOTIDE SEQUENCE [LARGE SCALE GENOMIC DNA]</scope>
    <source>
        <strain evidence="5 6">CCMP2467</strain>
    </source>
</reference>
<feature type="domain" description="Ubiquitin-like" evidence="3">
    <location>
        <begin position="2294"/>
        <end position="2375"/>
    </location>
</feature>
<dbReference type="InterPro" id="IPR013528">
    <property type="entry name" value="HMG_CoA_synth_N"/>
</dbReference>
<evidence type="ECO:0000259" key="4">
    <source>
        <dbReference type="PROSITE" id="PS50878"/>
    </source>
</evidence>
<protein>
    <submittedName>
        <fullName evidence="5">Hydroxymethylglutaryl-CoA synthase</fullName>
    </submittedName>
</protein>
<feature type="region of interest" description="Disordered" evidence="1">
    <location>
        <begin position="2069"/>
        <end position="2225"/>
    </location>
</feature>
<dbReference type="SUPFAM" id="SSF56672">
    <property type="entry name" value="DNA/RNA polymerases"/>
    <property type="match status" value="1"/>
</dbReference>
<feature type="compositionally biased region" description="Basic and acidic residues" evidence="1">
    <location>
        <begin position="2667"/>
        <end position="2676"/>
    </location>
</feature>
<feature type="compositionally biased region" description="Basic residues" evidence="1">
    <location>
        <begin position="2114"/>
        <end position="2125"/>
    </location>
</feature>
<sequence>MASTMLESEAEFASRARQINMDESFFSAIQAAGIKTFGKLAYICAVSPQSGDDTPLLESVERLLGRKLEPAEIPDLRRLWYEANTFAISDLKLRVERSSLDPPRELPLAERMTRLQNQKKRLHGIIFTERVEPAHSLIDKLQSMLESGTLSYLPPHKCPSRALEIANDKPAQQVTLDSQGALKISKKHSDLECDVRGELRLREAFTRRALAFDQIGLMSFSVQEGWHTYMFDAVTRDPPPGHKFTSIAQALNADRELWQLIAQESRGEIKVVGGAKPPLDDFMDRFQTHTRVNVCLANLPQASFSREGKGNKGDGKNGEGKDGKGRNGKGSKGDRHQGTKRKFDQNNPDPKRAEILQLLKEMPKDCVSRMPKTRQFLCVLFQHGKCPQQNKDRCDRGPPGPPTTDAPPFAIFVELCCGSAVLSHAASSRGWQVYPIDHHSNRFEPKVSFLPIDLSTLSAQHLMDDLVHQMRPLWIHCGIPCGTASRARQLPISSRLKALGVPTPRPLRSAKFPLGLPDLTALEAAKVESANAVYRTCVRVLFAAYKVNSIVSIENPARAWTWAALAALVVQFGRDNGCPDFVDWYFNLHDVFFSMCMHGGQRKKDTRLKSSPQIFSSLAAPCDGSHSHEPYGQKREGGSWKFDTAAEAQYPRVLCLRMVKAASQAVAPAMFADTSRRFRLDSLAALGEQTVKHPPLIPEYRQVVWSPTVPSQECKLLPDYSEAQCDVAIDHADVPSWPVPLSSTDLPEHVPLDSSATEKLAWTLLQQKQASRDDILQLVSLLPRPTHSRRQAQASGLSWIAGAYVFSSEVGLHSSTRTLPFTTCLLAQVLLHFARGIVFSSLAVFADFAGPEHRDAHNDHRFYNAIVPLSEFQRGGVQVADQTASGPCFLQSGLLHQVLPAVGQRVVLVGFTVRCWASLLAADVEMLRRLHFSWPADSLRPSNLAGEGSVGGRIYPDGVREHRAWGVYHSMEEHVKAATGLEHPADSLGSIPDSLRRAIFDIATLGPQEMAEVRLKAISEIEEKAKEFGLNEGDPITNNKCLRLFRELVEETEFEDPAVCDFMEKGVSLVGGEPPSDLFPKRPKPMRASPEQLDSQAVWRRRELLSKPPQKLSEEELAILNDETEAEVKMGFLEGPFHTEHEVSERLGSEEWSPSQRFLLLQGEDKKPRVIDNLRDSGVNAAFGSTSLLQLHDIDFVMSLAMFISRVWKDQKKVRVQLRDGTVLEGPWNAASRDAPWLGRCLDLSKAYKQVPVNVTSLKYAVIAVPSRSSQWTFYIARGLPFGGSGSVYAFNKISRAIWHIAVTKLKLVTSVYVDDYPTFELLPLAANASNVFSRLLTALGWVHATEGKKAVDFSSRWAALGAAFDFSKLHQGELTVSNKEGRLERIVKMAQKLPEGDCDVKQVATSLHGLLNFASGFVLGSALKPISRAYSRLAARPSSFGSHDILRVTELLKIVISNTKPRVFKVSDPARPLLIYTDGSYEDSVALWGAFVCDLQTGEKRVLSGKVPESIRRHWTIVVGKQIICEIELFAFLCAKWYYGRRMNARKGFVFIDNNSALATLVKRNSQSEAMFRLVAAISSMDAVFPFGAWYERVPSKSNPSDLPSRGEAGLLCQRFGAENDGDFEVPDIITRFVTLEEFSPAVLDESMRLYFEHHRGGQGDVRGRPCRRPRRIQVRQELLRLVSTRPARLRDSGSWGSGRGRTADAGPRRLQHAKIAYLQVCKGGTAESYPTVSRALRIRPSGIMAAVLVESMKELTLKEPEVAISYIAKLMRQQFHPLVVKFLLSKLRLVPAKMCNLADQLSDQVSAAKKFKVQDVQNMPAELQEFYNKRRDVYKLPFHVHIPVPPTTDEMDSMFTSQLYQWCQRVRLSIDVDNISQAVSSTVPSPRNSGRATVQTIIDFIRQEHPNAVFVPLDRDIKRRAAMDLGGYWYRLFHGYIQDSEYYALRSDLSLEDAAKWRQTHMEEMFWWIEPTHVIKLQTRMAWHNRGGQWHGSKQSQQYGNNQMPDWLYPAYYREKAQRQALEQQVKDREAKDAVDDTKRLISSEVQTALKPLTDSITNVFGMRQRSKDKLDADTVQPATSSTSSGSMSKFLLRALLRNDSNESSQPSPPRPKNRRKHSRSRSPQRSMFRQLMASMSSKGKDSKKDHEDKGRKRRKRDEPSTSSSSPPSSRGRKRGRRASKAHHHSNKDAKDHKHSSHRGDRDSSPELRVPEDKEATHNKKILTQQRAQKIVFVIAPSAKIEELPDPEADREAWINAVANLTTKSKLDAIMQTNSISTSSTHNKSKKVELIVQFMLKAVQEQTSLVQFKVSGLGSFELEVDLTTAVRDVKKMATEACNIEPEHMRLIYNDRQLKDADTLELYNTEDSTPIQILFTAGHVAMVGGVGGTGGGPRGGHGAKQQRNPFSTPVRGLPGSKGLRSSRVSGRPGGMALIRKYGIMMKRQESVLKDRMWVLLDPRDPPERAPAPSCAGVGRLSVPAVWLGACTPRAMSMTASKAAELMRRAGGDLPAPKGLSTSTAIVPAGAADEDEEWEEGDGEWEYEGGGDLSYDDEVDLVDESGNYLQQIRPQMGGRNRMRNVGLHTIEIYYPQFYFKQTEMEEFDARPDRYGPSVIGKYTKGIGMIEARYPTDDEDPVSFAMTVTHRLIERMDKGRKEAPKVEASGGDPRRGEGDIHKLKTKVEELAASPSGSGGPMEDNDKMLDPWADYLNKKKSGEEHNGGNGSAKEDGRALSEEDQRTLIVGGWLPDTRRAKIEEEAKTILEHDTIQPLIDAEKLVVFGPRRSFGMLRFQPRGDESPVDLKKRMWEVVSKIRGGKFALPSTQGEHGHGGKTAWASFLKTPEARRRSALCSLIRRVTMQLAGIGGDFKNDSAMSPESYGVDWGTGTIWNGELKLGSATHRKDNNRGDDFFQLPQGPLEEERLAGGTVDGKKLQLSVGDVHVDAEARHRIGSDHALLSDLPAQPLIDADDISDELTSKTKEHLANKLCGPAVETWDRQLDDFLARVDVAEDWIGFTLEEVRAQLSRMKPGSSVGPDGIGVSLLRAIADHEQLSGDLVGVIKYTVQHAAIPEHWHHSLLALLAKIDVPNGPGDLRPIAMSSALQKLASRLVMDRTFPILRKGTDICCSGKRRLAADLVGCFTRLREVAKEWHLPLLVAKLDIKGACDSLARHALAKFLVTQLQHCAVGCELRYLLQQLRPNLLTGRVPVGEQLDLWCTTRIRQGSPESAKLFALILQDALENMMGDPAWQNFGQAIPDLDVELLMYQDDLFPWFAKRLELIDVCLQDLGLQLAASKTAITCTSDYVGARHIAFQRNRIQVQPSDEPIRVLGLHFSFDGDQTRQAKELIARMRAAFWEHRDLLRGRASWHNKLFALRMVVEEQISWVAGAVYWSPQYRLFLVLGFIYVLVYMDRALSFAGGLIVILSYMVDDFYMDVFSYVDYMVDDFYVDVLSYVVVVLFSVYDFTEELHSLYCQSWKRQWSDLIYLLYPDGLGDLLELFLLYPHELGDLLEPFFDHRNDHNHLLHG</sequence>
<feature type="transmembrane region" description="Helical" evidence="2">
    <location>
        <begin position="3446"/>
        <end position="3462"/>
    </location>
</feature>
<feature type="compositionally biased region" description="Basic and acidic residues" evidence="1">
    <location>
        <begin position="2141"/>
        <end position="2153"/>
    </location>
</feature>
<evidence type="ECO:0000313" key="6">
    <source>
        <dbReference type="Proteomes" id="UP000186817"/>
    </source>
</evidence>
<keyword evidence="2" id="KW-0472">Membrane</keyword>
<dbReference type="Gene3D" id="3.10.20.90">
    <property type="entry name" value="Phosphatidylinositol 3-kinase Catalytic Subunit, Chain A, domain 1"/>
    <property type="match status" value="1"/>
</dbReference>
<dbReference type="InterPro" id="IPR000626">
    <property type="entry name" value="Ubiquitin-like_dom"/>
</dbReference>
<feature type="compositionally biased region" description="Basic and acidic residues" evidence="1">
    <location>
        <begin position="306"/>
        <end position="350"/>
    </location>
</feature>
<dbReference type="Pfam" id="PF01154">
    <property type="entry name" value="HMG_CoA_synt_N"/>
    <property type="match status" value="1"/>
</dbReference>
<feature type="region of interest" description="Disordered" evidence="1">
    <location>
        <begin position="1071"/>
        <end position="1093"/>
    </location>
</feature>
<dbReference type="Gene3D" id="3.40.47.10">
    <property type="match status" value="1"/>
</dbReference>
<feature type="compositionally biased region" description="Gly residues" evidence="1">
    <location>
        <begin position="2389"/>
        <end position="2399"/>
    </location>
</feature>
<dbReference type="Pfam" id="PF00240">
    <property type="entry name" value="ubiquitin"/>
    <property type="match status" value="1"/>
</dbReference>
<feature type="transmembrane region" description="Helical" evidence="2">
    <location>
        <begin position="3398"/>
        <end position="3426"/>
    </location>
</feature>
<evidence type="ECO:0000313" key="5">
    <source>
        <dbReference type="EMBL" id="OLP92041.1"/>
    </source>
</evidence>
<dbReference type="SUPFAM" id="SSF54236">
    <property type="entry name" value="Ubiquitin-like"/>
    <property type="match status" value="1"/>
</dbReference>
<feature type="compositionally biased region" description="Basic and acidic residues" evidence="1">
    <location>
        <begin position="2650"/>
        <end position="2660"/>
    </location>
</feature>
<feature type="region of interest" description="Disordered" evidence="1">
    <location>
        <begin position="2389"/>
        <end position="2426"/>
    </location>
</feature>